<comment type="caution">
    <text evidence="8">The sequence shown here is derived from an EMBL/GenBank/DDBJ whole genome shotgun (WGS) entry which is preliminary data.</text>
</comment>
<evidence type="ECO:0000313" key="9">
    <source>
        <dbReference type="Proteomes" id="UP001231189"/>
    </source>
</evidence>
<evidence type="ECO:0000313" key="8">
    <source>
        <dbReference type="EMBL" id="KAK1650838.1"/>
    </source>
</evidence>
<feature type="compositionally biased region" description="Polar residues" evidence="6">
    <location>
        <begin position="85"/>
        <end position="99"/>
    </location>
</feature>
<dbReference type="GO" id="GO:0004673">
    <property type="term" value="F:protein histidine kinase activity"/>
    <property type="evidence" value="ECO:0007669"/>
    <property type="project" value="UniProtKB-EC"/>
</dbReference>
<keyword evidence="9" id="KW-1185">Reference proteome</keyword>
<evidence type="ECO:0000256" key="4">
    <source>
        <dbReference type="ARBA" id="ARBA00023012"/>
    </source>
</evidence>
<feature type="region of interest" description="Disordered" evidence="6">
    <location>
        <begin position="80"/>
        <end position="101"/>
    </location>
</feature>
<evidence type="ECO:0000256" key="2">
    <source>
        <dbReference type="ARBA" id="ARBA00012438"/>
    </source>
</evidence>
<gene>
    <name evidence="8" type="ORF">QYE76_068643</name>
</gene>
<dbReference type="GO" id="GO:0000160">
    <property type="term" value="P:phosphorelay signal transduction system"/>
    <property type="evidence" value="ECO:0007669"/>
    <property type="project" value="UniProtKB-KW"/>
</dbReference>
<dbReference type="InterPro" id="IPR001789">
    <property type="entry name" value="Sig_transdc_resp-reg_receiver"/>
</dbReference>
<feature type="region of interest" description="Disordered" evidence="6">
    <location>
        <begin position="300"/>
        <end position="319"/>
    </location>
</feature>
<evidence type="ECO:0000256" key="5">
    <source>
        <dbReference type="PROSITE-ProRule" id="PRU00169"/>
    </source>
</evidence>
<keyword evidence="3 5" id="KW-0597">Phosphoprotein</keyword>
<feature type="modified residue" description="4-aspartylphosphate" evidence="5">
    <location>
        <position position="417"/>
    </location>
</feature>
<dbReference type="PANTHER" id="PTHR43719">
    <property type="entry name" value="TWO-COMPONENT HISTIDINE KINASE"/>
    <property type="match status" value="1"/>
</dbReference>
<dbReference type="SUPFAM" id="SSF52172">
    <property type="entry name" value="CheY-like"/>
    <property type="match status" value="1"/>
</dbReference>
<dbReference type="Gene3D" id="3.40.50.2300">
    <property type="match status" value="1"/>
</dbReference>
<feature type="region of interest" description="Disordered" evidence="6">
    <location>
        <begin position="324"/>
        <end position="343"/>
    </location>
</feature>
<reference evidence="8" key="1">
    <citation type="submission" date="2023-07" db="EMBL/GenBank/DDBJ databases">
        <title>A chromosome-level genome assembly of Lolium multiflorum.</title>
        <authorList>
            <person name="Chen Y."/>
            <person name="Copetti D."/>
            <person name="Kolliker R."/>
            <person name="Studer B."/>
        </authorList>
    </citation>
    <scope>NUCLEOTIDE SEQUENCE</scope>
    <source>
        <strain evidence="8">02402/16</strain>
        <tissue evidence="8">Leaf</tissue>
    </source>
</reference>
<organism evidence="8 9">
    <name type="scientific">Lolium multiflorum</name>
    <name type="common">Italian ryegrass</name>
    <name type="synonym">Lolium perenne subsp. multiflorum</name>
    <dbReference type="NCBI Taxonomy" id="4521"/>
    <lineage>
        <taxon>Eukaryota</taxon>
        <taxon>Viridiplantae</taxon>
        <taxon>Streptophyta</taxon>
        <taxon>Embryophyta</taxon>
        <taxon>Tracheophyta</taxon>
        <taxon>Spermatophyta</taxon>
        <taxon>Magnoliopsida</taxon>
        <taxon>Liliopsida</taxon>
        <taxon>Poales</taxon>
        <taxon>Poaceae</taxon>
        <taxon>BOP clade</taxon>
        <taxon>Pooideae</taxon>
        <taxon>Poodae</taxon>
        <taxon>Poeae</taxon>
        <taxon>Poeae Chloroplast Group 2 (Poeae type)</taxon>
        <taxon>Loliodinae</taxon>
        <taxon>Loliinae</taxon>
        <taxon>Lolium</taxon>
    </lineage>
</organism>
<keyword evidence="4" id="KW-0902">Two-component regulatory system</keyword>
<protein>
    <recommendedName>
        <fullName evidence="2">histidine kinase</fullName>
        <ecNumber evidence="2">2.7.13.3</ecNumber>
    </recommendedName>
</protein>
<evidence type="ECO:0000256" key="1">
    <source>
        <dbReference type="ARBA" id="ARBA00000085"/>
    </source>
</evidence>
<dbReference type="PANTHER" id="PTHR43719:SF75">
    <property type="entry name" value="HISTIDINE KINASE CKI1"/>
    <property type="match status" value="1"/>
</dbReference>
<proteinExistence type="predicted"/>
<dbReference type="Proteomes" id="UP001231189">
    <property type="component" value="Unassembled WGS sequence"/>
</dbReference>
<sequence>MSSCSRVGQGYFICLHKASAIGLVGVAGGRQLCASSAIMLGVPSVVAAGRMVGAPAASVVVARRPAAAVLLRPSWSGRRQRFRRSTSGTSDFPINQHTRQGPRFKGRQCVLLVHGDETRRILQTWMENLGMKVWPIPRAELLTPTMEKARAIVGASPSRPASISLSQGGGDDLDGVVDRCFSSKEMVTQVLQNRSGNHAGHLHPFGLLVVIDISGGRLNEILQEALSLTRIKHQVSCRVACITDLKTSSEDLRRLKEAASCDMDLRKLIHGSRMRKLLQVGITINELLAADQATAASSEITSAAAVPQEPPRLGDDKPLEANAASSETTYAAEVPHERPKLEDDKPLEGKRVLLVEDTRVLHFIQKKMLSTLGATVVVAADGSEVVVMFINALEIASGGAAALEERVALPYDAIFMDCQMPVMDGYEAKKRIREEGSRYGIHTPIIALTTHSEEEDLQKTIHAGMDLHLTKPIQKEKVVEAVHQVLKEDN</sequence>
<feature type="compositionally biased region" description="Basic and acidic residues" evidence="6">
    <location>
        <begin position="334"/>
        <end position="343"/>
    </location>
</feature>
<dbReference type="EMBL" id="JAUUTY010000004">
    <property type="protein sequence ID" value="KAK1650838.1"/>
    <property type="molecule type" value="Genomic_DNA"/>
</dbReference>
<name>A0AAD8WC51_LOLMU</name>
<evidence type="ECO:0000256" key="3">
    <source>
        <dbReference type="ARBA" id="ARBA00022553"/>
    </source>
</evidence>
<evidence type="ECO:0000256" key="6">
    <source>
        <dbReference type="SAM" id="MobiDB-lite"/>
    </source>
</evidence>
<evidence type="ECO:0000259" key="7">
    <source>
        <dbReference type="PROSITE" id="PS50110"/>
    </source>
</evidence>
<accession>A0AAD8WC51</accession>
<dbReference type="PROSITE" id="PS50110">
    <property type="entry name" value="RESPONSE_REGULATORY"/>
    <property type="match status" value="1"/>
</dbReference>
<dbReference type="Pfam" id="PF00072">
    <property type="entry name" value="Response_reg"/>
    <property type="match status" value="1"/>
</dbReference>
<dbReference type="InterPro" id="IPR011006">
    <property type="entry name" value="CheY-like_superfamily"/>
</dbReference>
<dbReference type="CDD" id="cd17546">
    <property type="entry name" value="REC_hyHK_CKI1_RcsC-like"/>
    <property type="match status" value="1"/>
</dbReference>
<comment type="catalytic activity">
    <reaction evidence="1">
        <text>ATP + protein L-histidine = ADP + protein N-phospho-L-histidine.</text>
        <dbReference type="EC" id="2.7.13.3"/>
    </reaction>
</comment>
<feature type="domain" description="Response regulatory" evidence="7">
    <location>
        <begin position="351"/>
        <end position="486"/>
    </location>
</feature>
<dbReference type="SMART" id="SM00448">
    <property type="entry name" value="REC"/>
    <property type="match status" value="1"/>
</dbReference>
<dbReference type="AlphaFoldDB" id="A0AAD8WC51"/>
<dbReference type="InterPro" id="IPR050956">
    <property type="entry name" value="2C_system_His_kinase"/>
</dbReference>
<dbReference type="EC" id="2.7.13.3" evidence="2"/>